<feature type="transmembrane region" description="Helical" evidence="8">
    <location>
        <begin position="459"/>
        <end position="479"/>
    </location>
</feature>
<evidence type="ECO:0000313" key="11">
    <source>
        <dbReference type="Proteomes" id="UP000233786"/>
    </source>
</evidence>
<dbReference type="Gene3D" id="1.10.3720.10">
    <property type="entry name" value="MetI-like"/>
    <property type="match status" value="2"/>
</dbReference>
<keyword evidence="7 8" id="KW-0472">Membrane</keyword>
<dbReference type="InterPro" id="IPR035906">
    <property type="entry name" value="MetI-like_sf"/>
</dbReference>
<feature type="transmembrane region" description="Helical" evidence="8">
    <location>
        <begin position="216"/>
        <end position="239"/>
    </location>
</feature>
<comment type="subcellular location">
    <subcellularLocation>
        <location evidence="1 8">Cell membrane</location>
        <topology evidence="1 8">Multi-pass membrane protein</topology>
    </subcellularLocation>
</comment>
<feature type="transmembrane region" description="Helical" evidence="8">
    <location>
        <begin position="27"/>
        <end position="50"/>
    </location>
</feature>
<gene>
    <name evidence="10" type="ORF">A8926_4094</name>
</gene>
<keyword evidence="6 8" id="KW-1133">Transmembrane helix</keyword>
<evidence type="ECO:0000256" key="6">
    <source>
        <dbReference type="ARBA" id="ARBA00022989"/>
    </source>
</evidence>
<feature type="transmembrane region" description="Helical" evidence="8">
    <location>
        <begin position="111"/>
        <end position="135"/>
    </location>
</feature>
<dbReference type="GO" id="GO:0055085">
    <property type="term" value="P:transmembrane transport"/>
    <property type="evidence" value="ECO:0007669"/>
    <property type="project" value="InterPro"/>
</dbReference>
<evidence type="ECO:0000259" key="9">
    <source>
        <dbReference type="PROSITE" id="PS50928"/>
    </source>
</evidence>
<evidence type="ECO:0000256" key="4">
    <source>
        <dbReference type="ARBA" id="ARBA00022475"/>
    </source>
</evidence>
<evidence type="ECO:0000256" key="3">
    <source>
        <dbReference type="ARBA" id="ARBA00022448"/>
    </source>
</evidence>
<name>A0A2N3Y034_SACSN</name>
<dbReference type="Proteomes" id="UP000233786">
    <property type="component" value="Unassembled WGS sequence"/>
</dbReference>
<feature type="transmembrane region" description="Helical" evidence="8">
    <location>
        <begin position="431"/>
        <end position="453"/>
    </location>
</feature>
<dbReference type="CDD" id="cd06261">
    <property type="entry name" value="TM_PBP2"/>
    <property type="match status" value="2"/>
</dbReference>
<dbReference type="Pfam" id="PF00528">
    <property type="entry name" value="BPD_transp_1"/>
    <property type="match status" value="2"/>
</dbReference>
<dbReference type="PROSITE" id="PS50928">
    <property type="entry name" value="ABC_TM1"/>
    <property type="match status" value="2"/>
</dbReference>
<reference evidence="10" key="1">
    <citation type="submission" date="2017-12" db="EMBL/GenBank/DDBJ databases">
        <title>Sequencing the genomes of 1000 Actinobacteria strains.</title>
        <authorList>
            <person name="Klenk H.-P."/>
        </authorList>
    </citation>
    <scope>NUCLEOTIDE SEQUENCE [LARGE SCALE GENOMIC DNA]</scope>
    <source>
        <strain evidence="10">DSM 44228</strain>
    </source>
</reference>
<accession>A0A2N3Y034</accession>
<dbReference type="AlphaFoldDB" id="A0A2N3Y034"/>
<feature type="transmembrane region" description="Helical" evidence="8">
    <location>
        <begin position="395"/>
        <end position="419"/>
    </location>
</feature>
<comment type="caution">
    <text evidence="10">The sequence shown here is derived from an EMBL/GenBank/DDBJ whole genome shotgun (WGS) entry which is preliminary data.</text>
</comment>
<feature type="domain" description="ABC transmembrane type-1" evidence="9">
    <location>
        <begin position="76"/>
        <end position="280"/>
    </location>
</feature>
<feature type="transmembrane region" description="Helical" evidence="8">
    <location>
        <begin position="155"/>
        <end position="176"/>
    </location>
</feature>
<proteinExistence type="inferred from homology"/>
<dbReference type="InterPro" id="IPR000515">
    <property type="entry name" value="MetI-like"/>
</dbReference>
<feature type="domain" description="ABC transmembrane type-1" evidence="9">
    <location>
        <begin position="389"/>
        <end position="578"/>
    </location>
</feature>
<evidence type="ECO:0000256" key="2">
    <source>
        <dbReference type="ARBA" id="ARBA00007069"/>
    </source>
</evidence>
<keyword evidence="5 8" id="KW-0812">Transmembrane</keyword>
<sequence>MNTRAALPEVPLATKPGLGRTLRGSSLWLCVPAALFIVLVYVVPLAVLLVRSFTDPTVGLQNYGAVFDNFGYVRTILRTIGISAMATALSLLLGYPLAHVMVTAGPGWRKFLMLCVITPYVTSVLVRSFAWQVILGRQGLVNKLTEVLGLGTHDLLFSPFAVAVGMTHYMLPLMILPLTSVMRQVPANLVPAAQSLGAGPATAFIRIYLPQTKPGIEAGVVLCFVYGVGAFVIPAILGGNSGAMLGVTIQAAIAQRADYGFAAAAATLLALCVLGVVALYKWRFGGSLETLAAPRNTAQSGAAVPGRTSAGVLTRMLAVLVRPLDTSGISRAGWLLKAYSLMVGLLLLLPQFIAIPVSLSSSRAMVVPPPGWSLQWYRNLADAAWSEPIVTSLQVAAVVAVLATTLGTLAALGVVRSGLSRLGGLTNTLMLIPLLFPTVVAAAAMFVAFLPLYLTDSRIGLILAHTALAIPFAFIVVLASARKLDPKLEQAAASLGARPWKRLTRVLVPLLRPSIVVALFLAFITSFDETSMAIFLSGVRVSTLPVQMYDSLTIQSDPTIAAAAVVIMALAGAGVGLAPLLAALGSRKGRKK</sequence>
<dbReference type="EMBL" id="PJNB01000001">
    <property type="protein sequence ID" value="PKW16277.1"/>
    <property type="molecule type" value="Genomic_DNA"/>
</dbReference>
<feature type="transmembrane region" description="Helical" evidence="8">
    <location>
        <begin position="259"/>
        <end position="280"/>
    </location>
</feature>
<feature type="transmembrane region" description="Helical" evidence="8">
    <location>
        <begin position="338"/>
        <end position="359"/>
    </location>
</feature>
<protein>
    <submittedName>
        <fullName evidence="10">ABC-type spermidine/putrescine transport system permease subunit I</fullName>
    </submittedName>
</protein>
<evidence type="ECO:0000256" key="1">
    <source>
        <dbReference type="ARBA" id="ARBA00004651"/>
    </source>
</evidence>
<dbReference type="GO" id="GO:0005886">
    <property type="term" value="C:plasma membrane"/>
    <property type="evidence" value="ECO:0007669"/>
    <property type="project" value="UniProtKB-SubCell"/>
</dbReference>
<dbReference type="STRING" id="994479.GCA_000194155_05439"/>
<evidence type="ECO:0000256" key="7">
    <source>
        <dbReference type="ARBA" id="ARBA00023136"/>
    </source>
</evidence>
<evidence type="ECO:0000256" key="8">
    <source>
        <dbReference type="RuleBase" id="RU363032"/>
    </source>
</evidence>
<keyword evidence="4" id="KW-1003">Cell membrane</keyword>
<feature type="transmembrane region" description="Helical" evidence="8">
    <location>
        <begin position="506"/>
        <end position="527"/>
    </location>
</feature>
<keyword evidence="11" id="KW-1185">Reference proteome</keyword>
<evidence type="ECO:0000313" key="10">
    <source>
        <dbReference type="EMBL" id="PKW16277.1"/>
    </source>
</evidence>
<keyword evidence="3 8" id="KW-0813">Transport</keyword>
<organism evidence="10 11">
    <name type="scientific">Saccharopolyspora spinosa</name>
    <dbReference type="NCBI Taxonomy" id="60894"/>
    <lineage>
        <taxon>Bacteria</taxon>
        <taxon>Bacillati</taxon>
        <taxon>Actinomycetota</taxon>
        <taxon>Actinomycetes</taxon>
        <taxon>Pseudonocardiales</taxon>
        <taxon>Pseudonocardiaceae</taxon>
        <taxon>Saccharopolyspora</taxon>
    </lineage>
</organism>
<dbReference type="PANTHER" id="PTHR42929:SF5">
    <property type="entry name" value="ABC TRANSPORTER PERMEASE PROTEIN"/>
    <property type="match status" value="1"/>
</dbReference>
<feature type="transmembrane region" description="Helical" evidence="8">
    <location>
        <begin position="560"/>
        <end position="584"/>
    </location>
</feature>
<feature type="transmembrane region" description="Helical" evidence="8">
    <location>
        <begin position="76"/>
        <end position="99"/>
    </location>
</feature>
<dbReference type="RefSeq" id="WP_010311307.1">
    <property type="nucleotide sequence ID" value="NZ_CP061007.1"/>
</dbReference>
<dbReference type="PANTHER" id="PTHR42929">
    <property type="entry name" value="INNER MEMBRANE ABC TRANSPORTER PERMEASE PROTEIN YDCU-RELATED-RELATED"/>
    <property type="match status" value="1"/>
</dbReference>
<dbReference type="SUPFAM" id="SSF161098">
    <property type="entry name" value="MetI-like"/>
    <property type="match status" value="2"/>
</dbReference>
<comment type="similarity">
    <text evidence="2">Belongs to the binding-protein-dependent transport system permease family. CysTW subfamily.</text>
</comment>
<evidence type="ECO:0000256" key="5">
    <source>
        <dbReference type="ARBA" id="ARBA00022692"/>
    </source>
</evidence>